<dbReference type="PANTHER" id="PTHR43790:SF3">
    <property type="entry name" value="D-ALLOSE IMPORT ATP-BINDING PROTEIN ALSA-RELATED"/>
    <property type="match status" value="1"/>
</dbReference>
<dbReference type="PROSITE" id="PS50893">
    <property type="entry name" value="ABC_TRANSPORTER_2"/>
    <property type="match status" value="2"/>
</dbReference>
<dbReference type="CDD" id="cd03215">
    <property type="entry name" value="ABC_Carb_Monos_II"/>
    <property type="match status" value="1"/>
</dbReference>
<dbReference type="PROSITE" id="PS00211">
    <property type="entry name" value="ABC_TRANSPORTER_1"/>
    <property type="match status" value="1"/>
</dbReference>
<keyword evidence="6 10" id="KW-0067">ATP-binding</keyword>
<proteinExistence type="predicted"/>
<accession>A0A840TJV4</accession>
<evidence type="ECO:0000256" key="2">
    <source>
        <dbReference type="ARBA" id="ARBA00022475"/>
    </source>
</evidence>
<keyword evidence="5" id="KW-0547">Nucleotide-binding</keyword>
<dbReference type="GO" id="GO:0016887">
    <property type="term" value="F:ATP hydrolysis activity"/>
    <property type="evidence" value="ECO:0007669"/>
    <property type="project" value="InterPro"/>
</dbReference>
<evidence type="ECO:0000256" key="5">
    <source>
        <dbReference type="ARBA" id="ARBA00022741"/>
    </source>
</evidence>
<protein>
    <submittedName>
        <fullName evidence="10">Ribose transport system ATP-binding protein</fullName>
    </submittedName>
</protein>
<dbReference type="InterPro" id="IPR003439">
    <property type="entry name" value="ABC_transporter-like_ATP-bd"/>
</dbReference>
<feature type="domain" description="ABC transporter" evidence="9">
    <location>
        <begin position="255"/>
        <end position="501"/>
    </location>
</feature>
<feature type="domain" description="ABC transporter" evidence="9">
    <location>
        <begin position="3"/>
        <end position="242"/>
    </location>
</feature>
<organism evidence="10 11">
    <name type="scientific">Rhabdobacter roseus</name>
    <dbReference type="NCBI Taxonomy" id="1655419"/>
    <lineage>
        <taxon>Bacteria</taxon>
        <taxon>Pseudomonadati</taxon>
        <taxon>Bacteroidota</taxon>
        <taxon>Cytophagia</taxon>
        <taxon>Cytophagales</taxon>
        <taxon>Cytophagaceae</taxon>
        <taxon>Rhabdobacter</taxon>
    </lineage>
</organism>
<evidence type="ECO:0000313" key="11">
    <source>
        <dbReference type="Proteomes" id="UP000557307"/>
    </source>
</evidence>
<comment type="caution">
    <text evidence="10">The sequence shown here is derived from an EMBL/GenBank/DDBJ whole genome shotgun (WGS) entry which is preliminary data.</text>
</comment>
<keyword evidence="8" id="KW-0472">Membrane</keyword>
<dbReference type="GO" id="GO:0005524">
    <property type="term" value="F:ATP binding"/>
    <property type="evidence" value="ECO:0007669"/>
    <property type="project" value="UniProtKB-KW"/>
</dbReference>
<evidence type="ECO:0000256" key="3">
    <source>
        <dbReference type="ARBA" id="ARBA00022597"/>
    </source>
</evidence>
<dbReference type="SMART" id="SM00382">
    <property type="entry name" value="AAA"/>
    <property type="match status" value="2"/>
</dbReference>
<dbReference type="RefSeq" id="WP_184173325.1">
    <property type="nucleotide sequence ID" value="NZ_JACHGF010000002.1"/>
</dbReference>
<evidence type="ECO:0000256" key="6">
    <source>
        <dbReference type="ARBA" id="ARBA00022840"/>
    </source>
</evidence>
<dbReference type="InterPro" id="IPR003593">
    <property type="entry name" value="AAA+_ATPase"/>
</dbReference>
<evidence type="ECO:0000256" key="1">
    <source>
        <dbReference type="ARBA" id="ARBA00022448"/>
    </source>
</evidence>
<gene>
    <name evidence="10" type="ORF">HNQ92_001830</name>
</gene>
<keyword evidence="7" id="KW-1278">Translocase</keyword>
<dbReference type="Proteomes" id="UP000557307">
    <property type="component" value="Unassembled WGS sequence"/>
</dbReference>
<dbReference type="AlphaFoldDB" id="A0A840TJV4"/>
<dbReference type="Pfam" id="PF00005">
    <property type="entry name" value="ABC_tran"/>
    <property type="match status" value="2"/>
</dbReference>
<name>A0A840TJV4_9BACT</name>
<evidence type="ECO:0000313" key="10">
    <source>
        <dbReference type="EMBL" id="MBB5283704.1"/>
    </source>
</evidence>
<keyword evidence="4" id="KW-0677">Repeat</keyword>
<dbReference type="InterPro" id="IPR017871">
    <property type="entry name" value="ABC_transporter-like_CS"/>
</dbReference>
<dbReference type="SUPFAM" id="SSF52540">
    <property type="entry name" value="P-loop containing nucleoside triphosphate hydrolases"/>
    <property type="match status" value="2"/>
</dbReference>
<keyword evidence="1" id="KW-0813">Transport</keyword>
<evidence type="ECO:0000256" key="4">
    <source>
        <dbReference type="ARBA" id="ARBA00022737"/>
    </source>
</evidence>
<evidence type="ECO:0000256" key="8">
    <source>
        <dbReference type="ARBA" id="ARBA00023136"/>
    </source>
</evidence>
<dbReference type="InterPro" id="IPR027417">
    <property type="entry name" value="P-loop_NTPase"/>
</dbReference>
<dbReference type="InterPro" id="IPR050107">
    <property type="entry name" value="ABC_carbohydrate_import_ATPase"/>
</dbReference>
<reference evidence="10 11" key="1">
    <citation type="submission" date="2020-08" db="EMBL/GenBank/DDBJ databases">
        <title>Genomic Encyclopedia of Type Strains, Phase IV (KMG-IV): sequencing the most valuable type-strain genomes for metagenomic binning, comparative biology and taxonomic classification.</title>
        <authorList>
            <person name="Goeker M."/>
        </authorList>
    </citation>
    <scope>NUCLEOTIDE SEQUENCE [LARGE SCALE GENOMIC DNA]</scope>
    <source>
        <strain evidence="10 11">DSM 105074</strain>
    </source>
</reference>
<evidence type="ECO:0000259" key="9">
    <source>
        <dbReference type="PROSITE" id="PS50893"/>
    </source>
</evidence>
<sequence length="502" mass="55739">MFLEIQRVTKNFGDVSVLKDINLALKKGTILGLVGENGAGKSTLMNILGGIHQPSSGKIIFEDKSFTPTSPSDSLRAGISLVHQELNLFYNLSINENLHITGFPHKKVGGLSILDQKTARIKTERLLSAVGLDIDPTAIVGDLSSAQKQLVEIAKALSTSPRLIIFDEPKTSLTKYEADNLFRLIQELKSQQTTIIYISHNLDDVIQLGDQISVLRDGVLVNTYNREDKIGTSQLINDMIGRELNHFYPIRNTKPEEETIFQTNGIYAKGLLNDITFELKKKEVLGLYGLVGAGRSEMVRALYGLDALDGGSISWKNEEVLHPTPANWVRKKVALLTEDRGEDGLLPDDTMEKNIALASLPTYSKNPGSIVNWRELKKNILKTVQATKIKYHSLTDQSVKLLSGGNQQKVILSKWLLTEPELLIIDEPTRGIDIGAKYDIYDLINKLVENGMSVLMVSSEIEELIGMCDRILVMKQGTISNEFKKQDFNRSAILEAALHTSE</sequence>
<dbReference type="Gene3D" id="3.40.50.300">
    <property type="entry name" value="P-loop containing nucleotide triphosphate hydrolases"/>
    <property type="match status" value="2"/>
</dbReference>
<dbReference type="EMBL" id="JACHGF010000002">
    <property type="protein sequence ID" value="MBB5283704.1"/>
    <property type="molecule type" value="Genomic_DNA"/>
</dbReference>
<dbReference type="PANTHER" id="PTHR43790">
    <property type="entry name" value="CARBOHYDRATE TRANSPORT ATP-BINDING PROTEIN MG119-RELATED"/>
    <property type="match status" value="1"/>
</dbReference>
<keyword evidence="11" id="KW-1185">Reference proteome</keyword>
<keyword evidence="2" id="KW-1003">Cell membrane</keyword>
<dbReference type="CDD" id="cd03216">
    <property type="entry name" value="ABC_Carb_Monos_I"/>
    <property type="match status" value="1"/>
</dbReference>
<evidence type="ECO:0000256" key="7">
    <source>
        <dbReference type="ARBA" id="ARBA00022967"/>
    </source>
</evidence>
<keyword evidence="3" id="KW-0762">Sugar transport</keyword>